<dbReference type="Gene3D" id="1.10.1040.10">
    <property type="entry name" value="N-(1-d-carboxylethyl)-l-norvaline Dehydrogenase, domain 2"/>
    <property type="match status" value="1"/>
</dbReference>
<keyword evidence="7 11" id="KW-0521">NADP</keyword>
<reference evidence="14 15" key="1">
    <citation type="journal article" date="2019" name="Sci. Rep.">
        <title>Sulfobacillus thermotolerans: new insights into resistance and metabolic capacities of acidophilic chemolithotrophs.</title>
        <authorList>
            <person name="Panyushkina A.E."/>
            <person name="Babenko V.V."/>
            <person name="Nikitina A.S."/>
            <person name="Selezneva O.V."/>
            <person name="Tsaplina I.A."/>
            <person name="Letarova M.A."/>
            <person name="Kostryukova E.S."/>
            <person name="Letarov A.V."/>
        </authorList>
    </citation>
    <scope>NUCLEOTIDE SEQUENCE [LARGE SCALE GENOMIC DNA]</scope>
    <source>
        <strain evidence="14 15">Kr1</strain>
    </source>
</reference>
<protein>
    <recommendedName>
        <fullName evidence="5 11">2-dehydropantoate 2-reductase</fullName>
        <ecNumber evidence="4 11">1.1.1.169</ecNumber>
    </recommendedName>
    <alternativeName>
        <fullName evidence="9 11">Ketopantoate reductase</fullName>
    </alternativeName>
</protein>
<comment type="similarity">
    <text evidence="3 11">Belongs to the ketopantoate reductase family.</text>
</comment>
<evidence type="ECO:0000313" key="14">
    <source>
        <dbReference type="EMBL" id="AUW94176.1"/>
    </source>
</evidence>
<keyword evidence="15" id="KW-1185">Reference proteome</keyword>
<name>A0ABN5H266_9FIRM</name>
<evidence type="ECO:0000256" key="3">
    <source>
        <dbReference type="ARBA" id="ARBA00007870"/>
    </source>
</evidence>
<dbReference type="InterPro" id="IPR050838">
    <property type="entry name" value="Ketopantoate_reductase"/>
</dbReference>
<evidence type="ECO:0000313" key="15">
    <source>
        <dbReference type="Proteomes" id="UP000325292"/>
    </source>
</evidence>
<dbReference type="InterPro" id="IPR013328">
    <property type="entry name" value="6PGD_dom2"/>
</dbReference>
<dbReference type="SUPFAM" id="SSF51735">
    <property type="entry name" value="NAD(P)-binding Rossmann-fold domains"/>
    <property type="match status" value="1"/>
</dbReference>
<evidence type="ECO:0000259" key="13">
    <source>
        <dbReference type="Pfam" id="PF08546"/>
    </source>
</evidence>
<dbReference type="Proteomes" id="UP000325292">
    <property type="component" value="Chromosome"/>
</dbReference>
<evidence type="ECO:0000256" key="1">
    <source>
        <dbReference type="ARBA" id="ARBA00002919"/>
    </source>
</evidence>
<dbReference type="InterPro" id="IPR036291">
    <property type="entry name" value="NAD(P)-bd_dom_sf"/>
</dbReference>
<comment type="function">
    <text evidence="1 11">Catalyzes the NADPH-dependent reduction of ketopantoate into pantoic acid.</text>
</comment>
<evidence type="ECO:0000256" key="11">
    <source>
        <dbReference type="RuleBase" id="RU362068"/>
    </source>
</evidence>
<accession>A0ABN5H266</accession>
<comment type="catalytic activity">
    <reaction evidence="10 11">
        <text>(R)-pantoate + NADP(+) = 2-dehydropantoate + NADPH + H(+)</text>
        <dbReference type="Rhea" id="RHEA:16233"/>
        <dbReference type="ChEBI" id="CHEBI:11561"/>
        <dbReference type="ChEBI" id="CHEBI:15378"/>
        <dbReference type="ChEBI" id="CHEBI:15980"/>
        <dbReference type="ChEBI" id="CHEBI:57783"/>
        <dbReference type="ChEBI" id="CHEBI:58349"/>
        <dbReference type="EC" id="1.1.1.169"/>
    </reaction>
</comment>
<evidence type="ECO:0000256" key="8">
    <source>
        <dbReference type="ARBA" id="ARBA00023002"/>
    </source>
</evidence>
<evidence type="ECO:0000259" key="12">
    <source>
        <dbReference type="Pfam" id="PF02558"/>
    </source>
</evidence>
<organism evidence="14 15">
    <name type="scientific">Sulfobacillus thermotolerans</name>
    <dbReference type="NCBI Taxonomy" id="338644"/>
    <lineage>
        <taxon>Bacteria</taxon>
        <taxon>Bacillati</taxon>
        <taxon>Bacillota</taxon>
        <taxon>Clostridia</taxon>
        <taxon>Eubacteriales</taxon>
        <taxon>Clostridiales Family XVII. Incertae Sedis</taxon>
        <taxon>Sulfobacillus</taxon>
    </lineage>
</organism>
<evidence type="ECO:0000256" key="9">
    <source>
        <dbReference type="ARBA" id="ARBA00032024"/>
    </source>
</evidence>
<dbReference type="EC" id="1.1.1.169" evidence="4 11"/>
<dbReference type="Pfam" id="PF02558">
    <property type="entry name" value="ApbA"/>
    <property type="match status" value="1"/>
</dbReference>
<dbReference type="InterPro" id="IPR003710">
    <property type="entry name" value="ApbA"/>
</dbReference>
<evidence type="ECO:0000256" key="5">
    <source>
        <dbReference type="ARBA" id="ARBA00019465"/>
    </source>
</evidence>
<evidence type="ECO:0000256" key="4">
    <source>
        <dbReference type="ARBA" id="ARBA00013014"/>
    </source>
</evidence>
<dbReference type="Pfam" id="PF08546">
    <property type="entry name" value="ApbA_C"/>
    <property type="match status" value="1"/>
</dbReference>
<evidence type="ECO:0000256" key="10">
    <source>
        <dbReference type="ARBA" id="ARBA00048793"/>
    </source>
</evidence>
<sequence length="298" mass="32978">MNIAIAGTGAMAMFYAYSLKPLSPTLIGRRYRPFLVTESDKQTLLDPPFVSWNDAADTPWDVIILAVKWPAMPLVQQLLAHQPNECLIISLMNGMGQEAALIPPLSPQQLACGLTTNAVTLSWNKHHRLPEATVTARGETTIPLMPHPLIPFWKETLDHIGWSWRFLPLEAVLRARWVKLVQNSVINPLSVLANTPNGALPDLPLWHLMPDLIHEARMIAQTAGIVLPSNLGEKVTQLARATAPNISSMLQDVRRHRPTEINAINGYLVQQARAHGMHLPTHEAVIALVDRIASNPNV</sequence>
<dbReference type="PANTHER" id="PTHR43765">
    <property type="entry name" value="2-DEHYDROPANTOATE 2-REDUCTASE-RELATED"/>
    <property type="match status" value="1"/>
</dbReference>
<feature type="domain" description="Ketopantoate reductase N-terminal" evidence="12">
    <location>
        <begin position="3"/>
        <end position="126"/>
    </location>
</feature>
<evidence type="ECO:0000256" key="6">
    <source>
        <dbReference type="ARBA" id="ARBA00022655"/>
    </source>
</evidence>
<dbReference type="InterPro" id="IPR013332">
    <property type="entry name" value="KPR_N"/>
</dbReference>
<dbReference type="InterPro" id="IPR013752">
    <property type="entry name" value="KPA_reductase"/>
</dbReference>
<evidence type="ECO:0000256" key="7">
    <source>
        <dbReference type="ARBA" id="ARBA00022857"/>
    </source>
</evidence>
<dbReference type="Gene3D" id="3.40.50.720">
    <property type="entry name" value="NAD(P)-binding Rossmann-like Domain"/>
    <property type="match status" value="1"/>
</dbReference>
<dbReference type="SUPFAM" id="SSF48179">
    <property type="entry name" value="6-phosphogluconate dehydrogenase C-terminal domain-like"/>
    <property type="match status" value="1"/>
</dbReference>
<dbReference type="EMBL" id="CP019454">
    <property type="protein sequence ID" value="AUW94176.1"/>
    <property type="molecule type" value="Genomic_DNA"/>
</dbReference>
<feature type="domain" description="Ketopantoate reductase C-terminal" evidence="13">
    <location>
        <begin position="172"/>
        <end position="291"/>
    </location>
</feature>
<keyword evidence="6 11" id="KW-0566">Pantothenate biosynthesis</keyword>
<dbReference type="InterPro" id="IPR008927">
    <property type="entry name" value="6-PGluconate_DH-like_C_sf"/>
</dbReference>
<gene>
    <name evidence="14" type="ORF">BXT84_09610</name>
</gene>
<proteinExistence type="inferred from homology"/>
<comment type="pathway">
    <text evidence="2 11">Cofactor biosynthesis; (R)-pantothenate biosynthesis; (R)-pantoate from 3-methyl-2-oxobutanoate: step 2/2.</text>
</comment>
<keyword evidence="8 11" id="KW-0560">Oxidoreductase</keyword>
<dbReference type="NCBIfam" id="TIGR00745">
    <property type="entry name" value="apbA_panE"/>
    <property type="match status" value="1"/>
</dbReference>
<evidence type="ECO:0000256" key="2">
    <source>
        <dbReference type="ARBA" id="ARBA00004994"/>
    </source>
</evidence>
<dbReference type="PANTHER" id="PTHR43765:SF2">
    <property type="entry name" value="2-DEHYDROPANTOATE 2-REDUCTASE"/>
    <property type="match status" value="1"/>
</dbReference>